<dbReference type="InterPro" id="IPR014922">
    <property type="entry name" value="YdhG-like"/>
</dbReference>
<evidence type="ECO:0000313" key="2">
    <source>
        <dbReference type="EMBL" id="MBD1430418.1"/>
    </source>
</evidence>
<dbReference type="SUPFAM" id="SSF159888">
    <property type="entry name" value="YdhG-like"/>
    <property type="match status" value="1"/>
</dbReference>
<dbReference type="RefSeq" id="WP_190302600.1">
    <property type="nucleotide sequence ID" value="NZ_JACOIJ010000027.1"/>
</dbReference>
<dbReference type="Pfam" id="PF08818">
    <property type="entry name" value="DUF1801"/>
    <property type="match status" value="1"/>
</dbReference>
<evidence type="ECO:0000313" key="3">
    <source>
        <dbReference type="Proteomes" id="UP000651271"/>
    </source>
</evidence>
<accession>A0ABR7YGH3</accession>
<reference evidence="2 3" key="1">
    <citation type="submission" date="2020-08" db="EMBL/GenBank/DDBJ databases">
        <title>Sphingobacterium sp. DN04309 isolated from aquaculture water.</title>
        <authorList>
            <person name="Zhang M."/>
        </authorList>
    </citation>
    <scope>NUCLEOTIDE SEQUENCE [LARGE SCALE GENOMIC DNA]</scope>
    <source>
        <strain evidence="2 3">DN04309</strain>
    </source>
</reference>
<proteinExistence type="predicted"/>
<feature type="domain" description="YdhG-like" evidence="1">
    <location>
        <begin position="18"/>
        <end position="110"/>
    </location>
</feature>
<comment type="caution">
    <text evidence="2">The sequence shown here is derived from an EMBL/GenBank/DDBJ whole genome shotgun (WGS) entry which is preliminary data.</text>
</comment>
<dbReference type="Proteomes" id="UP000651271">
    <property type="component" value="Unassembled WGS sequence"/>
</dbReference>
<dbReference type="Gene3D" id="3.90.1150.200">
    <property type="match status" value="1"/>
</dbReference>
<name>A0ABR7YGH3_9SPHI</name>
<protein>
    <submittedName>
        <fullName evidence="2">DUF1801 domain-containing protein</fullName>
    </submittedName>
</protein>
<sequence length="131" mass="15578">MTINEIESYAQNFSEEEKAICKNLSQYINRNLSSTESKLWHGHPVWFIEGNPIVGFSKEKKGIRLMFWSGKDFNEEALNVHGQKFKDTSIFFNTTEEIHEEDLTRWLHKAEQIQWDYKNIVKRKGELVRLK</sequence>
<dbReference type="EMBL" id="JACOIJ010000027">
    <property type="protein sequence ID" value="MBD1430418.1"/>
    <property type="molecule type" value="Genomic_DNA"/>
</dbReference>
<evidence type="ECO:0000259" key="1">
    <source>
        <dbReference type="Pfam" id="PF08818"/>
    </source>
</evidence>
<gene>
    <name evidence="2" type="ORF">H8B04_12740</name>
</gene>
<keyword evidence="3" id="KW-1185">Reference proteome</keyword>
<organism evidence="2 3">
    <name type="scientific">Sphingobacterium litopenaei</name>
    <dbReference type="NCBI Taxonomy" id="2763500"/>
    <lineage>
        <taxon>Bacteria</taxon>
        <taxon>Pseudomonadati</taxon>
        <taxon>Bacteroidota</taxon>
        <taxon>Sphingobacteriia</taxon>
        <taxon>Sphingobacteriales</taxon>
        <taxon>Sphingobacteriaceae</taxon>
        <taxon>Sphingobacterium</taxon>
    </lineage>
</organism>